<keyword evidence="7" id="KW-0624">Polysaccharide degradation</keyword>
<evidence type="ECO:0000256" key="5">
    <source>
        <dbReference type="ARBA" id="ARBA00023277"/>
    </source>
</evidence>
<dbReference type="PANTHER" id="PTHR31736">
    <property type="match status" value="1"/>
</dbReference>
<dbReference type="InterPro" id="IPR012334">
    <property type="entry name" value="Pectin_lyas_fold"/>
</dbReference>
<evidence type="ECO:0000313" key="11">
    <source>
        <dbReference type="Proteomes" id="UP000093309"/>
    </source>
</evidence>
<evidence type="ECO:0000256" key="1">
    <source>
        <dbReference type="ARBA" id="ARBA00008834"/>
    </source>
</evidence>
<evidence type="ECO:0000313" key="10">
    <source>
        <dbReference type="EMBL" id="OCT12918.1"/>
    </source>
</evidence>
<dbReference type="RefSeq" id="WP_065854915.1">
    <property type="nucleotide sequence ID" value="NZ_LYPC01000026.1"/>
</dbReference>
<dbReference type="SUPFAM" id="SSF49785">
    <property type="entry name" value="Galactose-binding domain-like"/>
    <property type="match status" value="1"/>
</dbReference>
<gene>
    <name evidence="10" type="ORF">A8709_21570</name>
</gene>
<dbReference type="InterPro" id="IPR008979">
    <property type="entry name" value="Galactose-bd-like_sf"/>
</dbReference>
<evidence type="ECO:0000256" key="7">
    <source>
        <dbReference type="ARBA" id="ARBA00023326"/>
    </source>
</evidence>
<keyword evidence="11" id="KW-1185">Reference proteome</keyword>
<dbReference type="Gene3D" id="2.60.350.10">
    <property type="entry name" value="Dextranase, N-terminal"/>
    <property type="match status" value="1"/>
</dbReference>
<organism evidence="10 11">
    <name type="scientific">Paenibacillus pectinilyticus</name>
    <dbReference type="NCBI Taxonomy" id="512399"/>
    <lineage>
        <taxon>Bacteria</taxon>
        <taxon>Bacillati</taxon>
        <taxon>Bacillota</taxon>
        <taxon>Bacilli</taxon>
        <taxon>Bacillales</taxon>
        <taxon>Paenibacillaceae</taxon>
        <taxon>Paenibacillus</taxon>
    </lineage>
</organism>
<name>A0A1C0ZXV3_9BACL</name>
<evidence type="ECO:0000256" key="3">
    <source>
        <dbReference type="ARBA" id="ARBA00022801"/>
    </source>
</evidence>
<evidence type="ECO:0000256" key="2">
    <source>
        <dbReference type="ARBA" id="ARBA00022737"/>
    </source>
</evidence>
<accession>A0A1C0ZXV3</accession>
<dbReference type="PANTHER" id="PTHR31736:SF9">
    <property type="entry name" value="ENDO-XYLOGALACTURONAN HYDROLASE A-RELATED"/>
    <property type="match status" value="1"/>
</dbReference>
<reference evidence="11" key="1">
    <citation type="submission" date="2016-05" db="EMBL/GenBank/DDBJ databases">
        <title>Paenibacillus oryzae. sp. nov., isolated from the rice root.</title>
        <authorList>
            <person name="Zhang J."/>
            <person name="Zhang X."/>
        </authorList>
    </citation>
    <scope>NUCLEOTIDE SEQUENCE [LARGE SCALE GENOMIC DNA]</scope>
    <source>
        <strain evidence="11">KCTC13222</strain>
    </source>
</reference>
<evidence type="ECO:0000256" key="4">
    <source>
        <dbReference type="ARBA" id="ARBA00023180"/>
    </source>
</evidence>
<keyword evidence="6 9" id="KW-0326">Glycosidase</keyword>
<proteinExistence type="inferred from homology"/>
<dbReference type="EMBL" id="LYPC01000026">
    <property type="protein sequence ID" value="OCT12918.1"/>
    <property type="molecule type" value="Genomic_DNA"/>
</dbReference>
<dbReference type="InterPro" id="IPR011050">
    <property type="entry name" value="Pectin_lyase_fold/virulence"/>
</dbReference>
<evidence type="ECO:0000256" key="8">
    <source>
        <dbReference type="ARBA" id="ARBA00037278"/>
    </source>
</evidence>
<dbReference type="Pfam" id="PF00295">
    <property type="entry name" value="Glyco_hydro_28"/>
    <property type="match status" value="1"/>
</dbReference>
<comment type="similarity">
    <text evidence="1 9">Belongs to the glycosyl hydrolase 28 family.</text>
</comment>
<dbReference type="AlphaFoldDB" id="A0A1C0ZXV3"/>
<keyword evidence="3 9" id="KW-0378">Hydrolase</keyword>
<evidence type="ECO:0000256" key="6">
    <source>
        <dbReference type="ARBA" id="ARBA00023295"/>
    </source>
</evidence>
<evidence type="ECO:0008006" key="12">
    <source>
        <dbReference type="Google" id="ProtNLM"/>
    </source>
</evidence>
<dbReference type="InterPro" id="IPR000743">
    <property type="entry name" value="Glyco_hydro_28"/>
</dbReference>
<evidence type="ECO:0000256" key="9">
    <source>
        <dbReference type="RuleBase" id="RU361169"/>
    </source>
</evidence>
<protein>
    <recommendedName>
        <fullName evidence="12">F5/8 type C domain-containing protein</fullName>
    </recommendedName>
</protein>
<dbReference type="STRING" id="512399.A8709_21570"/>
<keyword evidence="4" id="KW-0325">Glycoprotein</keyword>
<dbReference type="InterPro" id="IPR035953">
    <property type="entry name" value="Dextranase_N-ter"/>
</dbReference>
<comment type="function">
    <text evidence="8">Pectinolytic enzyme involved in the degradation of xylogalacturonan (xga), a galacturonan backbone heavily substituted with xylose, and which is one important component of the hairy regions of pectin. Activity requires a galacturonic acid backbone substituted with xylose.</text>
</comment>
<keyword evidence="5" id="KW-0119">Carbohydrate metabolism</keyword>
<dbReference type="GO" id="GO:0000272">
    <property type="term" value="P:polysaccharide catabolic process"/>
    <property type="evidence" value="ECO:0007669"/>
    <property type="project" value="UniProtKB-KW"/>
</dbReference>
<dbReference type="SUPFAM" id="SSF51126">
    <property type="entry name" value="Pectin lyase-like"/>
    <property type="match status" value="1"/>
</dbReference>
<comment type="caution">
    <text evidence="10">The sequence shown here is derived from an EMBL/GenBank/DDBJ whole genome shotgun (WGS) entry which is preliminary data.</text>
</comment>
<keyword evidence="2" id="KW-0677">Repeat</keyword>
<dbReference type="Proteomes" id="UP000093309">
    <property type="component" value="Unassembled WGS sequence"/>
</dbReference>
<dbReference type="Gene3D" id="2.60.120.260">
    <property type="entry name" value="Galactose-binding domain-like"/>
    <property type="match status" value="1"/>
</dbReference>
<sequence length="646" mass="71014">MSNIVHTWSPPAGVAMNPTFTVQIKPSDESRWTDLFVYNVILGHQDGTKFDSSMVIFDFSGSIDVKVTYHGGAMNGYDIRPSSYGIDAAQTGDTLTFTTTQDDDSPRKIVIRINDSWNTENLHILTNPLETDVPAESAPNVHLIHPGDAIPLQLPEGKDTYYFKPGLHTLPRGSWVEVDLGAVYAIDRIDLGQTILKMQGLGMEPISYPNKFLVETKVEANDSYTLAYDGTDNTLEGYITSSFPPREARYVRLMLLGSNVASGWVFSNSIGEFKVYEAGGGTTNLALHRAIAGAMPSYVHAVDGNEHTRYGTSSNYGNWHSGESFFISQPHTTVYMAPGTVCYGSISADEVDHVTVRGRGILDGSQLQHTNPTPGEGRTGAIWLSGGSDNRVEGITIIDPTMWAVVMNFATRPVVQNIHIIAYEVNADGIHFSGSNHGLITGVFIRTPDDDIVMYHYGPTSHNTVQNSVLWGDDAHAILIGLGSVPDAHISDLTFQNIDVLNQQGVYILDKFTGVLKLWANGSNDIRNIVFKDIRIEAFRDPYKAAVFQFRTDERFLGDGDGGVIHNITLDNVTYQGSGEQKGLIKGVNQASYVKDVYFKNYRRQDRQVTDISSGHMDIQAHVSHVRFGTEEDQSDDAVPAQYSGS</sequence>
<dbReference type="GO" id="GO:0004650">
    <property type="term" value="F:polygalacturonase activity"/>
    <property type="evidence" value="ECO:0007669"/>
    <property type="project" value="InterPro"/>
</dbReference>
<dbReference type="OrthoDB" id="9795222at2"/>
<dbReference type="Gene3D" id="2.160.20.10">
    <property type="entry name" value="Single-stranded right-handed beta-helix, Pectin lyase-like"/>
    <property type="match status" value="1"/>
</dbReference>